<dbReference type="GO" id="GO:0006313">
    <property type="term" value="P:DNA transposition"/>
    <property type="evidence" value="ECO:0007669"/>
    <property type="project" value="InterPro"/>
</dbReference>
<dbReference type="AlphaFoldDB" id="X1L0H6"/>
<dbReference type="PANTHER" id="PTHR33360:SF2">
    <property type="entry name" value="TRANSPOSASE FOR INSERTION SEQUENCE ELEMENT IS200"/>
    <property type="match status" value="1"/>
</dbReference>
<dbReference type="Gene3D" id="3.30.70.1290">
    <property type="entry name" value="Transposase IS200-like"/>
    <property type="match status" value="1"/>
</dbReference>
<dbReference type="SUPFAM" id="SSF143422">
    <property type="entry name" value="Transposase IS200-like"/>
    <property type="match status" value="1"/>
</dbReference>
<evidence type="ECO:0000313" key="2">
    <source>
        <dbReference type="EMBL" id="GAI12832.1"/>
    </source>
</evidence>
<gene>
    <name evidence="2" type="ORF">S06H3_15816</name>
</gene>
<evidence type="ECO:0000259" key="1">
    <source>
        <dbReference type="SMART" id="SM01321"/>
    </source>
</evidence>
<dbReference type="InterPro" id="IPR036515">
    <property type="entry name" value="Transposase_17_sf"/>
</dbReference>
<dbReference type="PANTHER" id="PTHR33360">
    <property type="entry name" value="TRANSPOSASE FOR INSERTION SEQUENCE ELEMENT IS200"/>
    <property type="match status" value="1"/>
</dbReference>
<dbReference type="Pfam" id="PF01797">
    <property type="entry name" value="Y1_Tnp"/>
    <property type="match status" value="1"/>
</dbReference>
<reference evidence="2" key="1">
    <citation type="journal article" date="2014" name="Front. Microbiol.">
        <title>High frequency of phylogenetically diverse reductive dehalogenase-homologous genes in deep subseafloor sedimentary metagenomes.</title>
        <authorList>
            <person name="Kawai M."/>
            <person name="Futagami T."/>
            <person name="Toyoda A."/>
            <person name="Takaki Y."/>
            <person name="Nishi S."/>
            <person name="Hori S."/>
            <person name="Arai W."/>
            <person name="Tsubouchi T."/>
            <person name="Morono Y."/>
            <person name="Uchiyama I."/>
            <person name="Ito T."/>
            <person name="Fujiyama A."/>
            <person name="Inagaki F."/>
            <person name="Takami H."/>
        </authorList>
    </citation>
    <scope>NUCLEOTIDE SEQUENCE</scope>
    <source>
        <strain evidence="2">Expedition CK06-06</strain>
    </source>
</reference>
<dbReference type="GO" id="GO:0004803">
    <property type="term" value="F:transposase activity"/>
    <property type="evidence" value="ECO:0007669"/>
    <property type="project" value="InterPro"/>
</dbReference>
<proteinExistence type="predicted"/>
<comment type="caution">
    <text evidence="2">The sequence shown here is derived from an EMBL/GenBank/DDBJ whole genome shotgun (WGS) entry which is preliminary data.</text>
</comment>
<feature type="domain" description="Transposase IS200-like" evidence="1">
    <location>
        <begin position="1"/>
        <end position="91"/>
    </location>
</feature>
<dbReference type="InterPro" id="IPR002686">
    <property type="entry name" value="Transposase_17"/>
</dbReference>
<dbReference type="EMBL" id="BARV01007794">
    <property type="protein sequence ID" value="GAI12832.1"/>
    <property type="molecule type" value="Genomic_DNA"/>
</dbReference>
<sequence length="109" mass="12958">FSEIAEQCEFEIEEMSVQTDHVHLFVCAPPRYSPARLADILKSISSRKMMEEFPRLKRHLWLGKLWARGYYVGTSGDKVTAEQIKKYIRYYQHHTEQLELFAKKTKEPH</sequence>
<accession>X1L0H6</accession>
<name>X1L0H6_9ZZZZ</name>
<organism evidence="2">
    <name type="scientific">marine sediment metagenome</name>
    <dbReference type="NCBI Taxonomy" id="412755"/>
    <lineage>
        <taxon>unclassified sequences</taxon>
        <taxon>metagenomes</taxon>
        <taxon>ecological metagenomes</taxon>
    </lineage>
</organism>
<dbReference type="SMART" id="SM01321">
    <property type="entry name" value="Y1_Tnp"/>
    <property type="match status" value="1"/>
</dbReference>
<feature type="non-terminal residue" evidence="2">
    <location>
        <position position="1"/>
    </location>
</feature>
<protein>
    <recommendedName>
        <fullName evidence="1">Transposase IS200-like domain-containing protein</fullName>
    </recommendedName>
</protein>
<dbReference type="NCBIfam" id="NF033573">
    <property type="entry name" value="transpos_IS200"/>
    <property type="match status" value="1"/>
</dbReference>
<dbReference type="GO" id="GO:0003677">
    <property type="term" value="F:DNA binding"/>
    <property type="evidence" value="ECO:0007669"/>
    <property type="project" value="InterPro"/>
</dbReference>